<reference evidence="6 7" key="1">
    <citation type="journal article" date="2014" name="Nature">
        <title>An environmental bacterial taxon with a large and distinct metabolic repertoire.</title>
        <authorList>
            <person name="Wilson M.C."/>
            <person name="Mori T."/>
            <person name="Ruckert C."/>
            <person name="Uria A.R."/>
            <person name="Helf M.J."/>
            <person name="Takada K."/>
            <person name="Gernert C."/>
            <person name="Steffens U.A."/>
            <person name="Heycke N."/>
            <person name="Schmitt S."/>
            <person name="Rinke C."/>
            <person name="Helfrich E.J."/>
            <person name="Brachmann A.O."/>
            <person name="Gurgui C."/>
            <person name="Wakimoto T."/>
            <person name="Kracht M."/>
            <person name="Crusemann M."/>
            <person name="Hentschel U."/>
            <person name="Abe I."/>
            <person name="Matsunaga S."/>
            <person name="Kalinowski J."/>
            <person name="Takeyama H."/>
            <person name="Piel J."/>
        </authorList>
    </citation>
    <scope>NUCLEOTIDE SEQUENCE [LARGE SCALE GENOMIC DNA]</scope>
    <source>
        <strain evidence="7">TSY2</strain>
    </source>
</reference>
<evidence type="ECO:0000313" key="7">
    <source>
        <dbReference type="Proteomes" id="UP000019140"/>
    </source>
</evidence>
<dbReference type="InterPro" id="IPR003439">
    <property type="entry name" value="ABC_transporter-like_ATP-bd"/>
</dbReference>
<proteinExistence type="inferred from homology"/>
<organism evidence="6 7">
    <name type="scientific">Candidatus Entotheonella gemina</name>
    <dbReference type="NCBI Taxonomy" id="1429439"/>
    <lineage>
        <taxon>Bacteria</taxon>
        <taxon>Pseudomonadati</taxon>
        <taxon>Nitrospinota/Tectimicrobiota group</taxon>
        <taxon>Candidatus Tectimicrobiota</taxon>
        <taxon>Candidatus Entotheonellia</taxon>
        <taxon>Candidatus Entotheonellales</taxon>
        <taxon>Candidatus Entotheonellaceae</taxon>
        <taxon>Candidatus Entotheonella</taxon>
    </lineage>
</organism>
<protein>
    <recommendedName>
        <fullName evidence="5">ABC transporter domain-containing protein</fullName>
    </recommendedName>
</protein>
<dbReference type="InterPro" id="IPR003593">
    <property type="entry name" value="AAA+_ATPase"/>
</dbReference>
<keyword evidence="7" id="KW-1185">Reference proteome</keyword>
<dbReference type="HOGENOM" id="CLU_000604_1_2_7"/>
<feature type="non-terminal residue" evidence="6">
    <location>
        <position position="1"/>
    </location>
</feature>
<dbReference type="Proteomes" id="UP000019140">
    <property type="component" value="Unassembled WGS sequence"/>
</dbReference>
<evidence type="ECO:0000256" key="2">
    <source>
        <dbReference type="ARBA" id="ARBA00022448"/>
    </source>
</evidence>
<keyword evidence="2" id="KW-0813">Transport</keyword>
<dbReference type="GO" id="GO:0005524">
    <property type="term" value="F:ATP binding"/>
    <property type="evidence" value="ECO:0007669"/>
    <property type="project" value="UniProtKB-KW"/>
</dbReference>
<accession>W4LMA1</accession>
<evidence type="ECO:0000259" key="5">
    <source>
        <dbReference type="PROSITE" id="PS50893"/>
    </source>
</evidence>
<comment type="caution">
    <text evidence="6">The sequence shown here is derived from an EMBL/GenBank/DDBJ whole genome shotgun (WGS) entry which is preliminary data.</text>
</comment>
<dbReference type="InterPro" id="IPR027417">
    <property type="entry name" value="P-loop_NTPase"/>
</dbReference>
<evidence type="ECO:0000313" key="6">
    <source>
        <dbReference type="EMBL" id="ETW98805.1"/>
    </source>
</evidence>
<sequence>GKPGAVIHLQHVTKYYGKRLAVDDISFQIGQGEIAGFLGPNAAGKTTTMRMITGALMPTRGEIRVAGYSMMTHALKARRLIGYLPEVIPLYTDMTTRAYLEFFGRLRGLDKKRTQRRIAEVVTRCHLEDYIDVLLGKLSRGFRQRVGLAQAILHDPKVLILDEPTVGIDPIQVAQTRQLIKELGQTHTILLSTHLLPEVSMICERVIIIHQGKLVAQDRIENLSSLLKETLRLRLSVQGPEEMVAACLRQIPGVREVTYDSPCHIVECHPGREPRPLITEAIVQNGWTLLAMDAVQMSLEDIFLKLITEETGI</sequence>
<feature type="domain" description="ABC transporter" evidence="5">
    <location>
        <begin position="7"/>
        <end position="236"/>
    </location>
</feature>
<evidence type="ECO:0000256" key="3">
    <source>
        <dbReference type="ARBA" id="ARBA00022741"/>
    </source>
</evidence>
<dbReference type="GO" id="GO:0016887">
    <property type="term" value="F:ATP hydrolysis activity"/>
    <property type="evidence" value="ECO:0007669"/>
    <property type="project" value="InterPro"/>
</dbReference>
<comment type="similarity">
    <text evidence="1">Belongs to the ABC transporter superfamily.</text>
</comment>
<dbReference type="SMART" id="SM00382">
    <property type="entry name" value="AAA"/>
    <property type="match status" value="1"/>
</dbReference>
<dbReference type="Gene3D" id="3.40.50.300">
    <property type="entry name" value="P-loop containing nucleotide triphosphate hydrolases"/>
    <property type="match status" value="1"/>
</dbReference>
<keyword evidence="3" id="KW-0547">Nucleotide-binding</keyword>
<dbReference type="CDD" id="cd03230">
    <property type="entry name" value="ABC_DR_subfamily_A"/>
    <property type="match status" value="1"/>
</dbReference>
<dbReference type="PANTHER" id="PTHR43335">
    <property type="entry name" value="ABC TRANSPORTER, ATP-BINDING PROTEIN"/>
    <property type="match status" value="1"/>
</dbReference>
<dbReference type="EMBL" id="AZHX01001909">
    <property type="protein sequence ID" value="ETW98805.1"/>
    <property type="molecule type" value="Genomic_DNA"/>
</dbReference>
<dbReference type="PROSITE" id="PS50893">
    <property type="entry name" value="ABC_TRANSPORTER_2"/>
    <property type="match status" value="1"/>
</dbReference>
<dbReference type="AlphaFoldDB" id="W4LMA1"/>
<dbReference type="Pfam" id="PF00005">
    <property type="entry name" value="ABC_tran"/>
    <property type="match status" value="1"/>
</dbReference>
<gene>
    <name evidence="6" type="ORF">ETSY2_42190</name>
</gene>
<keyword evidence="4" id="KW-0067">ATP-binding</keyword>
<evidence type="ECO:0000256" key="1">
    <source>
        <dbReference type="ARBA" id="ARBA00005417"/>
    </source>
</evidence>
<dbReference type="SUPFAM" id="SSF52540">
    <property type="entry name" value="P-loop containing nucleoside triphosphate hydrolases"/>
    <property type="match status" value="1"/>
</dbReference>
<dbReference type="PANTHER" id="PTHR43335:SF4">
    <property type="entry name" value="ABC TRANSPORTER, ATP-BINDING PROTEIN"/>
    <property type="match status" value="1"/>
</dbReference>
<evidence type="ECO:0000256" key="4">
    <source>
        <dbReference type="ARBA" id="ARBA00022840"/>
    </source>
</evidence>
<name>W4LMA1_9BACT</name>